<sequence>MEPNDNIPPAKRRKHDPADQKGGSPSESDNTNHAILYNSGNIIFPDNEMGNSCVSKEDQETSFIKVGAVHRKWEDFTSLYKSNQGTSESKETSNGKQKEVFDFSVMSYNILAQDLLEDNGYLYKHCSQPLLQWGFRFPNILKELKQLDADILCLQEVQNNHYGQQLKPVLESLGYHCEYKMRTGNKRDGCAICFKRSKFSLVSASPVEFFRPQIQVLDRDNVGLVLLLQPVLSQSAALVCVANTHLLYNPRRGDIKLAQLAILLAEINKLASDGKGGYWPIILCGDLNSVPESPLYNFIRNGKLMYDGLPIGKVSGQEQSHRGQRPLTKPLWPPSLGISPACQYETLNCQQTMKVADAVDSSEESKDFTKTRNLPLDELTPSAIWHNFRLMSVYSHYIPGTGKAEVTTCHSRSAVTVDYIFYSATKHSVSTHSGGAPHDGHLQLLGKLALLTEQDLWTVNRLPNENNSSDHLPLLAKFRHKL</sequence>
<dbReference type="GO" id="GO:0070935">
    <property type="term" value="P:3'-UTR-mediated mRNA stabilization"/>
    <property type="evidence" value="ECO:0007669"/>
    <property type="project" value="TreeGrafter"/>
</dbReference>
<gene>
    <name evidence="3" type="ORF">scyTo_0008189</name>
</gene>
<dbReference type="STRING" id="75743.A0A401P507"/>
<dbReference type="OrthoDB" id="10253982at2759"/>
<name>A0A401P507_SCYTO</name>
<evidence type="ECO:0000256" key="1">
    <source>
        <dbReference type="SAM" id="MobiDB-lite"/>
    </source>
</evidence>
<dbReference type="InterPro" id="IPR036691">
    <property type="entry name" value="Endo/exonu/phosph_ase_sf"/>
</dbReference>
<feature type="compositionally biased region" description="Polar residues" evidence="1">
    <location>
        <begin position="23"/>
        <end position="32"/>
    </location>
</feature>
<reference evidence="3 4" key="1">
    <citation type="journal article" date="2018" name="Nat. Ecol. Evol.">
        <title>Shark genomes provide insights into elasmobranch evolution and the origin of vertebrates.</title>
        <authorList>
            <person name="Hara Y"/>
            <person name="Yamaguchi K"/>
            <person name="Onimaru K"/>
            <person name="Kadota M"/>
            <person name="Koyanagi M"/>
            <person name="Keeley SD"/>
            <person name="Tatsumi K"/>
            <person name="Tanaka K"/>
            <person name="Motone F"/>
            <person name="Kageyama Y"/>
            <person name="Nozu R"/>
            <person name="Adachi N"/>
            <person name="Nishimura O"/>
            <person name="Nakagawa R"/>
            <person name="Tanegashima C"/>
            <person name="Kiyatake I"/>
            <person name="Matsumoto R"/>
            <person name="Murakumo K"/>
            <person name="Nishida K"/>
            <person name="Terakita A"/>
            <person name="Kuratani S"/>
            <person name="Sato K"/>
            <person name="Hyodo S Kuraku.S."/>
        </authorList>
    </citation>
    <scope>NUCLEOTIDE SEQUENCE [LARGE SCALE GENOMIC DNA]</scope>
</reference>
<protein>
    <recommendedName>
        <fullName evidence="2">Endonuclease/exonuclease/phosphatase domain-containing protein</fullName>
    </recommendedName>
</protein>
<dbReference type="InterPro" id="IPR050410">
    <property type="entry name" value="CCR4/nocturin_mRNA_transcr"/>
</dbReference>
<dbReference type="PANTHER" id="PTHR12121:SF27">
    <property type="entry name" value="PROTEIN ANGEL HOMOLOG 2"/>
    <property type="match status" value="1"/>
</dbReference>
<keyword evidence="4" id="KW-1185">Reference proteome</keyword>
<evidence type="ECO:0000259" key="2">
    <source>
        <dbReference type="Pfam" id="PF03372"/>
    </source>
</evidence>
<accession>A0A401P507</accession>
<evidence type="ECO:0000313" key="4">
    <source>
        <dbReference type="Proteomes" id="UP000288216"/>
    </source>
</evidence>
<feature type="region of interest" description="Disordered" evidence="1">
    <location>
        <begin position="1"/>
        <end position="32"/>
    </location>
</feature>
<dbReference type="GO" id="GO:0000175">
    <property type="term" value="F:3'-5'-RNA exonuclease activity"/>
    <property type="evidence" value="ECO:0007669"/>
    <property type="project" value="TreeGrafter"/>
</dbReference>
<dbReference type="InterPro" id="IPR005135">
    <property type="entry name" value="Endo/exonuclease/phosphatase"/>
</dbReference>
<dbReference type="EMBL" id="BFAA01003088">
    <property type="protein sequence ID" value="GCB68197.1"/>
    <property type="molecule type" value="Genomic_DNA"/>
</dbReference>
<dbReference type="Proteomes" id="UP000288216">
    <property type="component" value="Unassembled WGS sequence"/>
</dbReference>
<comment type="caution">
    <text evidence="3">The sequence shown here is derived from an EMBL/GenBank/DDBJ whole genome shotgun (WGS) entry which is preliminary data.</text>
</comment>
<proteinExistence type="predicted"/>
<feature type="domain" description="Endonuclease/exonuclease/phosphatase" evidence="2">
    <location>
        <begin position="106"/>
        <end position="471"/>
    </location>
</feature>
<dbReference type="SUPFAM" id="SSF56219">
    <property type="entry name" value="DNase I-like"/>
    <property type="match status" value="1"/>
</dbReference>
<dbReference type="PANTHER" id="PTHR12121">
    <property type="entry name" value="CARBON CATABOLITE REPRESSOR PROTEIN 4"/>
    <property type="match status" value="1"/>
</dbReference>
<dbReference type="AlphaFoldDB" id="A0A401P507"/>
<dbReference type="Pfam" id="PF03372">
    <property type="entry name" value="Exo_endo_phos"/>
    <property type="match status" value="1"/>
</dbReference>
<dbReference type="OMA" id="WRPPQFC"/>
<dbReference type="GO" id="GO:0003730">
    <property type="term" value="F:mRNA 3'-UTR binding"/>
    <property type="evidence" value="ECO:0007669"/>
    <property type="project" value="TreeGrafter"/>
</dbReference>
<evidence type="ECO:0000313" key="3">
    <source>
        <dbReference type="EMBL" id="GCB68197.1"/>
    </source>
</evidence>
<dbReference type="Gene3D" id="3.60.10.10">
    <property type="entry name" value="Endonuclease/exonuclease/phosphatase"/>
    <property type="match status" value="1"/>
</dbReference>
<organism evidence="3 4">
    <name type="scientific">Scyliorhinus torazame</name>
    <name type="common">Cloudy catshark</name>
    <name type="synonym">Catulus torazame</name>
    <dbReference type="NCBI Taxonomy" id="75743"/>
    <lineage>
        <taxon>Eukaryota</taxon>
        <taxon>Metazoa</taxon>
        <taxon>Chordata</taxon>
        <taxon>Craniata</taxon>
        <taxon>Vertebrata</taxon>
        <taxon>Chondrichthyes</taxon>
        <taxon>Elasmobranchii</taxon>
        <taxon>Galeomorphii</taxon>
        <taxon>Galeoidea</taxon>
        <taxon>Carcharhiniformes</taxon>
        <taxon>Scyliorhinidae</taxon>
        <taxon>Scyliorhinus</taxon>
    </lineage>
</organism>